<proteinExistence type="predicted"/>
<dbReference type="Proteomes" id="UP000298663">
    <property type="component" value="Unassembled WGS sequence"/>
</dbReference>
<keyword evidence="2" id="KW-1185">Reference proteome</keyword>
<organism evidence="1 2">
    <name type="scientific">Steinernema carpocapsae</name>
    <name type="common">Entomopathogenic nematode</name>
    <dbReference type="NCBI Taxonomy" id="34508"/>
    <lineage>
        <taxon>Eukaryota</taxon>
        <taxon>Metazoa</taxon>
        <taxon>Ecdysozoa</taxon>
        <taxon>Nematoda</taxon>
        <taxon>Chromadorea</taxon>
        <taxon>Rhabditida</taxon>
        <taxon>Tylenchina</taxon>
        <taxon>Panagrolaimomorpha</taxon>
        <taxon>Strongyloidoidea</taxon>
        <taxon>Steinernematidae</taxon>
        <taxon>Steinernema</taxon>
    </lineage>
</organism>
<evidence type="ECO:0000313" key="1">
    <source>
        <dbReference type="EMBL" id="TKR60650.1"/>
    </source>
</evidence>
<dbReference type="AlphaFoldDB" id="A0A4U5LWT6"/>
<reference evidence="1 2" key="2">
    <citation type="journal article" date="2019" name="G3 (Bethesda)">
        <title>Hybrid Assembly of the Genome of the Entomopathogenic Nematode Steinernema carpocapsae Identifies the X-Chromosome.</title>
        <authorList>
            <person name="Serra L."/>
            <person name="Macchietto M."/>
            <person name="Macias-Munoz A."/>
            <person name="McGill C.J."/>
            <person name="Rodriguez I.M."/>
            <person name="Rodriguez B."/>
            <person name="Murad R."/>
            <person name="Mortazavi A."/>
        </authorList>
    </citation>
    <scope>NUCLEOTIDE SEQUENCE [LARGE SCALE GENOMIC DNA]</scope>
    <source>
        <strain evidence="1 2">ALL</strain>
    </source>
</reference>
<accession>A0A4U5LWT6</accession>
<protein>
    <submittedName>
        <fullName evidence="1">Uncharacterized protein</fullName>
    </submittedName>
</protein>
<comment type="caution">
    <text evidence="1">The sequence shown here is derived from an EMBL/GenBank/DDBJ whole genome shotgun (WGS) entry which is preliminary data.</text>
</comment>
<evidence type="ECO:0000313" key="2">
    <source>
        <dbReference type="Proteomes" id="UP000298663"/>
    </source>
</evidence>
<reference evidence="1 2" key="1">
    <citation type="journal article" date="2015" name="Genome Biol.">
        <title>Comparative genomics of Steinernema reveals deeply conserved gene regulatory networks.</title>
        <authorList>
            <person name="Dillman A.R."/>
            <person name="Macchietto M."/>
            <person name="Porter C.F."/>
            <person name="Rogers A."/>
            <person name="Williams B."/>
            <person name="Antoshechkin I."/>
            <person name="Lee M.M."/>
            <person name="Goodwin Z."/>
            <person name="Lu X."/>
            <person name="Lewis E.E."/>
            <person name="Goodrich-Blair H."/>
            <person name="Stock S.P."/>
            <person name="Adams B.J."/>
            <person name="Sternberg P.W."/>
            <person name="Mortazavi A."/>
        </authorList>
    </citation>
    <scope>NUCLEOTIDE SEQUENCE [LARGE SCALE GENOMIC DNA]</scope>
    <source>
        <strain evidence="1 2">ALL</strain>
    </source>
</reference>
<gene>
    <name evidence="1" type="ORF">L596_027867</name>
</gene>
<dbReference type="EMBL" id="AZBU02000011">
    <property type="protein sequence ID" value="TKR60650.1"/>
    <property type="molecule type" value="Genomic_DNA"/>
</dbReference>
<name>A0A4U5LWT6_STECR</name>
<sequence length="83" mass="9930">MIEVLYFLAKDVFERLLGSDGDFLPMLHRYKKHNIKDFYSLASPLWRGTLKNFYEDDKLEKCRFPHIQNVDVYPTNLLRTASF</sequence>